<dbReference type="RefSeq" id="XP_020079533.1">
    <property type="nucleotide sequence ID" value="XM_020222901.1"/>
</dbReference>
<dbReference type="Proteomes" id="UP000095085">
    <property type="component" value="Unassembled WGS sequence"/>
</dbReference>
<dbReference type="GeneID" id="30997450"/>
<dbReference type="EMBL" id="KV454538">
    <property type="protein sequence ID" value="ODV70466.1"/>
    <property type="molecule type" value="Genomic_DNA"/>
</dbReference>
<evidence type="ECO:0000256" key="1">
    <source>
        <dbReference type="SAM" id="Phobius"/>
    </source>
</evidence>
<keyword evidence="3" id="KW-1185">Reference proteome</keyword>
<evidence type="ECO:0000313" key="2">
    <source>
        <dbReference type="EMBL" id="ODV70466.1"/>
    </source>
</evidence>
<gene>
    <name evidence="2" type="ORF">HYPBUDRAFT_182336</name>
</gene>
<proteinExistence type="predicted"/>
<keyword evidence="1" id="KW-0472">Membrane</keyword>
<sequence length="78" mass="9404">MMRIEGFHVIFCFFFFFFLLFFLCFSFTMLVLLTVFSFTVDGFDFNDVRRSRYEIPETAFLYQRPALGGFKPLPVLLW</sequence>
<protein>
    <submittedName>
        <fullName evidence="2">Uncharacterized protein</fullName>
    </submittedName>
</protein>
<feature type="transmembrane region" description="Helical" evidence="1">
    <location>
        <begin position="7"/>
        <end position="40"/>
    </location>
</feature>
<keyword evidence="1" id="KW-0812">Transmembrane</keyword>
<reference evidence="3" key="1">
    <citation type="submission" date="2016-05" db="EMBL/GenBank/DDBJ databases">
        <title>Comparative genomics of biotechnologically important yeasts.</title>
        <authorList>
            <consortium name="DOE Joint Genome Institute"/>
            <person name="Riley R."/>
            <person name="Haridas S."/>
            <person name="Wolfe K.H."/>
            <person name="Lopes M.R."/>
            <person name="Hittinger C.T."/>
            <person name="Goker M."/>
            <person name="Salamov A."/>
            <person name="Wisecaver J."/>
            <person name="Long T.M."/>
            <person name="Aerts A.L."/>
            <person name="Barry K."/>
            <person name="Choi C."/>
            <person name="Clum A."/>
            <person name="Coughlan A.Y."/>
            <person name="Deshpande S."/>
            <person name="Douglass A.P."/>
            <person name="Hanson S.J."/>
            <person name="Klenk H.-P."/>
            <person name="Labutti K."/>
            <person name="Lapidus A."/>
            <person name="Lindquist E."/>
            <person name="Lipzen A."/>
            <person name="Meier-Kolthoff J.P."/>
            <person name="Ohm R.A."/>
            <person name="Otillar R.P."/>
            <person name="Pangilinan J."/>
            <person name="Peng Y."/>
            <person name="Rokas A."/>
            <person name="Rosa C.A."/>
            <person name="Scheuner C."/>
            <person name="Sibirny A.A."/>
            <person name="Slot J.C."/>
            <person name="Stielow J.B."/>
            <person name="Sun H."/>
            <person name="Kurtzman C.P."/>
            <person name="Blackwell M."/>
            <person name="Grigoriev I.V."/>
            <person name="Jeffries T.W."/>
        </authorList>
    </citation>
    <scope>NUCLEOTIDE SEQUENCE [LARGE SCALE GENOMIC DNA]</scope>
    <source>
        <strain evidence="3">NRRL Y-1933</strain>
    </source>
</reference>
<name>A0A1E4RT86_9ASCO</name>
<accession>A0A1E4RT86</accession>
<evidence type="ECO:0000313" key="3">
    <source>
        <dbReference type="Proteomes" id="UP000095085"/>
    </source>
</evidence>
<organism evidence="2 3">
    <name type="scientific">Hyphopichia burtonii NRRL Y-1933</name>
    <dbReference type="NCBI Taxonomy" id="984485"/>
    <lineage>
        <taxon>Eukaryota</taxon>
        <taxon>Fungi</taxon>
        <taxon>Dikarya</taxon>
        <taxon>Ascomycota</taxon>
        <taxon>Saccharomycotina</taxon>
        <taxon>Pichiomycetes</taxon>
        <taxon>Debaryomycetaceae</taxon>
        <taxon>Hyphopichia</taxon>
    </lineage>
</organism>
<dbReference type="AlphaFoldDB" id="A0A1E4RT86"/>
<keyword evidence="1" id="KW-1133">Transmembrane helix</keyword>